<dbReference type="InterPro" id="IPR003616">
    <property type="entry name" value="Post-SET_dom"/>
</dbReference>
<feature type="compositionally biased region" description="Basic and acidic residues" evidence="14">
    <location>
        <begin position="565"/>
        <end position="580"/>
    </location>
</feature>
<dbReference type="PROSITE" id="PS01359">
    <property type="entry name" value="ZF_PHD_1"/>
    <property type="match status" value="1"/>
</dbReference>
<dbReference type="Pfam" id="PF13832">
    <property type="entry name" value="zf-HC5HC2H_2"/>
    <property type="match status" value="1"/>
</dbReference>
<keyword evidence="20" id="KW-1185">Reference proteome</keyword>
<evidence type="ECO:0000259" key="15">
    <source>
        <dbReference type="PROSITE" id="PS50016"/>
    </source>
</evidence>
<keyword evidence="6" id="KW-0677">Repeat</keyword>
<feature type="region of interest" description="Disordered" evidence="14">
    <location>
        <begin position="1124"/>
        <end position="1163"/>
    </location>
</feature>
<evidence type="ECO:0000256" key="4">
    <source>
        <dbReference type="ARBA" id="ARBA00022691"/>
    </source>
</evidence>
<dbReference type="SMART" id="SM00317">
    <property type="entry name" value="SET"/>
    <property type="match status" value="1"/>
</dbReference>
<feature type="region of interest" description="Disordered" evidence="14">
    <location>
        <begin position="810"/>
        <end position="873"/>
    </location>
</feature>
<feature type="region of interest" description="Disordered" evidence="14">
    <location>
        <begin position="490"/>
        <end position="521"/>
    </location>
</feature>
<feature type="domain" description="PHD-type" evidence="18">
    <location>
        <begin position="2103"/>
        <end position="2227"/>
    </location>
</feature>
<feature type="compositionally biased region" description="Basic and acidic residues" evidence="14">
    <location>
        <begin position="1708"/>
        <end position="1717"/>
    </location>
</feature>
<dbReference type="CDD" id="cd10518">
    <property type="entry name" value="SET_SETD1-like"/>
    <property type="match status" value="1"/>
</dbReference>
<proteinExistence type="predicted"/>
<dbReference type="InterPro" id="IPR001214">
    <property type="entry name" value="SET_dom"/>
</dbReference>
<evidence type="ECO:0000256" key="1">
    <source>
        <dbReference type="ARBA" id="ARBA00004123"/>
    </source>
</evidence>
<feature type="region of interest" description="Disordered" evidence="14">
    <location>
        <begin position="90"/>
        <end position="113"/>
    </location>
</feature>
<keyword evidence="4" id="KW-0949">S-adenosyl-L-methionine</keyword>
<dbReference type="PROSITE" id="PS50280">
    <property type="entry name" value="SET"/>
    <property type="match status" value="1"/>
</dbReference>
<evidence type="ECO:0000256" key="12">
    <source>
        <dbReference type="ARBA" id="ARBA00023242"/>
    </source>
</evidence>
<feature type="region of interest" description="Disordered" evidence="14">
    <location>
        <begin position="1294"/>
        <end position="1323"/>
    </location>
</feature>
<evidence type="ECO:0000259" key="17">
    <source>
        <dbReference type="PROSITE" id="PS50868"/>
    </source>
</evidence>
<evidence type="ECO:0000256" key="3">
    <source>
        <dbReference type="ARBA" id="ARBA00022679"/>
    </source>
</evidence>
<protein>
    <submittedName>
        <fullName evidence="19">Uncharacterized protein</fullName>
    </submittedName>
</protein>
<keyword evidence="9" id="KW-0156">Chromatin regulator</keyword>
<evidence type="ECO:0000259" key="16">
    <source>
        <dbReference type="PROSITE" id="PS50280"/>
    </source>
</evidence>
<evidence type="ECO:0000259" key="18">
    <source>
        <dbReference type="PROSITE" id="PS51805"/>
    </source>
</evidence>
<keyword evidence="5" id="KW-0479">Metal-binding</keyword>
<feature type="domain" description="Post-SET" evidence="17">
    <location>
        <begin position="2461"/>
        <end position="2477"/>
    </location>
</feature>
<accession>A0ABP1BJJ9</accession>
<evidence type="ECO:0000256" key="14">
    <source>
        <dbReference type="SAM" id="MobiDB-lite"/>
    </source>
</evidence>
<dbReference type="InterPro" id="IPR011011">
    <property type="entry name" value="Znf_FYVE_PHD"/>
</dbReference>
<dbReference type="InterPro" id="IPR001965">
    <property type="entry name" value="Znf_PHD"/>
</dbReference>
<dbReference type="InterPro" id="IPR046341">
    <property type="entry name" value="SET_dom_sf"/>
</dbReference>
<evidence type="ECO:0000256" key="5">
    <source>
        <dbReference type="ARBA" id="ARBA00022723"/>
    </source>
</evidence>
<dbReference type="Proteomes" id="UP001497522">
    <property type="component" value="Chromosome 5"/>
</dbReference>
<dbReference type="PROSITE" id="PS51805">
    <property type="entry name" value="EPHD"/>
    <property type="match status" value="1"/>
</dbReference>
<evidence type="ECO:0000256" key="6">
    <source>
        <dbReference type="ARBA" id="ARBA00022737"/>
    </source>
</evidence>
<dbReference type="PROSITE" id="PS50868">
    <property type="entry name" value="POST_SET"/>
    <property type="match status" value="1"/>
</dbReference>
<evidence type="ECO:0000256" key="7">
    <source>
        <dbReference type="ARBA" id="ARBA00022771"/>
    </source>
</evidence>
<dbReference type="SUPFAM" id="SSF57903">
    <property type="entry name" value="FYVE/PHD zinc finger"/>
    <property type="match status" value="1"/>
</dbReference>
<feature type="region of interest" description="Disordered" evidence="14">
    <location>
        <begin position="1674"/>
        <end position="1739"/>
    </location>
</feature>
<sequence>MDDVWKAAASLNRSSAQPGHFPASLNQFDMSPGQNSQPYVAQVAQEVCVIERTIRQEAAGTTTLNQSSFGGQGPSTNRLRSELLALVSGAAQQQQQLRDHASSISSSSRSPYMGSNPQLCHMNSLNLTGYGGWPAAINHNAPSSSRMNSRMGKSSTVAADAAPQSGQGHDGSILSSGQFVAAVQKNNMVSNVARTSGGPLGLVKPNLNFTCGGGPHEQGGDASRQTPSPQWLAEVVSQQQQRPRCQSVQAPSFLSANSDLQRTVPSVPDMAAPPRANHLPSTSGSASVGGWPRVFCPNSSGVYLNGELCLTGAGRLGVICSCHNVHMSVSKFTQHAGIQGIINPGEAVFMESGENLVQWRKLFFCQYGVKVPDDNVGWDWSDLDPLEAGQAKYNSVLTQSWQKEVDVSSGGKLSVLKSRMTQVWDASLASGNSSMLHATSQEVSNMNYPSNAGPHHVSSLEARETLLKNFGRAGYPVANMGVQFGSGQMFSDPAAAQQQQGKSRNQGVNPGNNQLFHNSSVSGGMPMNEYINFINDRHQRGIVPPAHQLLCGGKTTNGPHYPPNRWDDGQEPPRLKEKESPLSSFELRLGQPSQQQTQPAADSFVASLASLPASAVERHKALLFDQVVQRVLDIQNSTSRRFSDIAGHVGEHQHVTNRNLPPGYEGPRGGGRLDSSPLNGLNGEVDRGGMNVPLMQSVRQLVNTYPTQHLESNAEHVQMKFPPQALDCSSPQLNKLATGMDSVANKEKGIDVSAWNYLPHADRLRRSVTLENGTTLDKLSSGALMQLSNKTGKRLLENAIQLSFGYRPMGSGSPASVPSDQGSTHGKVGGENFPSNARPSSFPTRGGPHPVNNCSGQNDSQLDPTSSGLGLLGKSVATGHYQQQTTLSNAASMGDQQHGPPPLVSHNMSLQKSPLEESNVNHDVANGRKFAQPSSEALQECAGSMGGKRWEVPQQQQQQQVAMDKQGWSVEGVPQLEGATNPGWAPKLKSSQLHGNELCEGFAKASGSGHDELCSQPPKVVEAALVNSRGGEGSDTLAQGKPDLATGSKEDIECTCLKCRKASLCSRGRAVPRLAGQVCLKEKGLNAMKVETVRQTLIDGSQEQQVNSSSAPNAEIAFAKVGKTSKQSLREHNGHHPFSATGEEQKEQQLDESTGGAGKSQVPLNEDLLSDTAAKGTSDIVGSLRVLNAPSDVCSKSSENVLSGLSDEGNEKAAEDCNNMLVGQSLSKSLGPNGVLDEGSGIGKCSSSDGVDMGVATADPISMPGDLSKHESPSSLGCPSTNVVTRPLMKRGIQRSRGAWHETEEVEEEEEEETEPEAVVNTREKKRRRTMKWKRLDSDVGAGESKKAKTMALSEYNVEAEEEQVEKPEVGNKIVESDVRPDQSGEIQGGGIALKIPTEKEALKWRRVPLGSDNHSSASVAQGKEHTVETITNGEGEGTTQVPQRKNETILLRVPQGVNRQKAKRALRTNLGPSKHSGIDGGSGILAPIEKLAQVSSLDNFDTTKVSFLKKRDSGSNTPAVTTKAQTNHVLSHHVTENFRSVRIPNRCPSPRNGRMVSLSDILKQPAEAIPSSKSRTTVREALKGAADVRAHKKGDSLQVDMATKPVTHVDQEKVPQLPLKDPKKVIKGLRILHKEEARKVRSLLELSGKSNQLPGQGAEVFDFVEEGIHLLEAPKHDTPSPPTTFQESVDTIPRSGRSIRTNPPRRRNVEWHRSEDAQSDLGNESAVAEGGESSAQVHHQNASCVVDVKCVTFRPEVGTGIPRPGFYTDAASDIMPSRKLGYSSKVGVKWSQMKEVLTDPKSAKVNKVVQHLASYPRTPKEIQAKGVTADHERSPLLKRARESSEGFDVTAKRLKIKKGNTDMKDKIPESFDVPSPHKYKLKKSKLESPLNSAKAAKKGKCPPLECGDKTSALQKSKGAEASGFANAGQHTGCDVCSGTSMTDCFNRLLSCGRCAVKVHQACYGVSKIPKGPWFCRTCKFSVVNPVCVLCGFGGGAMTRVKKSRGFVNGLLQAWGYIESARERKALDVHTKEMEGHSLANGRPESLEDASVVVTGKVFGNRANCESCGCSKTAKDGSFCRTCGSSKPDDCKISSSHPDVHSFTTESNTDQWPDDTWRSDNTVRAAAADPGAKQWAHMVCTLWMPGTRCLNMGTMGVFDVSGVSVARRKLLCSICKRKGGSCIQCRVPKCSVRFHPWCAHEKGLLQSETVQDGSDQVGFFGRCLQHGSRGKDMVDGTAAEVKDSQPVTARETCARTEAYKGRQSLEERAKLRYQLNLAGNTTVTPEQVAAWLHIKDRKSSTRRFIKPANSVMKCDHRDHREYLRFKQKKGWTRLAVYKSGIHALGLYTKKFIAEGEVVVEYIGEIVGSRVADKREVEYHSGKRLQYQGACYLFRIDFDQIIDATRKGGIARFVNHSCSPNCVAKVICVDNLKKVVFFAKRDIFACEEITYDYKFNYDEADDKIPCFCGSSECRGTLN</sequence>
<reference evidence="19" key="1">
    <citation type="submission" date="2024-03" db="EMBL/GenBank/DDBJ databases">
        <authorList>
            <consortium name="ELIXIR-Norway"/>
            <consortium name="Elixir Norway"/>
        </authorList>
    </citation>
    <scope>NUCLEOTIDE SEQUENCE</scope>
</reference>
<dbReference type="CDD" id="cd15492">
    <property type="entry name" value="PHD_BRPF_JADE_like"/>
    <property type="match status" value="1"/>
</dbReference>
<evidence type="ECO:0000256" key="13">
    <source>
        <dbReference type="PROSITE-ProRule" id="PRU00146"/>
    </source>
</evidence>
<evidence type="ECO:0000313" key="20">
    <source>
        <dbReference type="Proteomes" id="UP001497522"/>
    </source>
</evidence>
<name>A0ABP1BJJ9_9BRYO</name>
<dbReference type="Gene3D" id="2.170.270.10">
    <property type="entry name" value="SET domain"/>
    <property type="match status" value="1"/>
</dbReference>
<organism evidence="19 20">
    <name type="scientific">Sphagnum jensenii</name>
    <dbReference type="NCBI Taxonomy" id="128206"/>
    <lineage>
        <taxon>Eukaryota</taxon>
        <taxon>Viridiplantae</taxon>
        <taxon>Streptophyta</taxon>
        <taxon>Embryophyta</taxon>
        <taxon>Bryophyta</taxon>
        <taxon>Sphagnophytina</taxon>
        <taxon>Sphagnopsida</taxon>
        <taxon>Sphagnales</taxon>
        <taxon>Sphagnaceae</taxon>
        <taxon>Sphagnum</taxon>
    </lineage>
</organism>
<dbReference type="SMART" id="SM00508">
    <property type="entry name" value="PostSET"/>
    <property type="match status" value="1"/>
</dbReference>
<feature type="domain" description="PHD-type" evidence="15">
    <location>
        <begin position="1931"/>
        <end position="1982"/>
    </location>
</feature>
<dbReference type="PROSITE" id="PS50016">
    <property type="entry name" value="ZF_PHD_2"/>
    <property type="match status" value="1"/>
</dbReference>
<dbReference type="SUPFAM" id="SSF82199">
    <property type="entry name" value="SET domain"/>
    <property type="match status" value="1"/>
</dbReference>
<dbReference type="CDD" id="cd15571">
    <property type="entry name" value="ePHD"/>
    <property type="match status" value="1"/>
</dbReference>
<feature type="compositionally biased region" description="Polar residues" evidence="14">
    <location>
        <begin position="813"/>
        <end position="824"/>
    </location>
</feature>
<feature type="compositionally biased region" description="Acidic residues" evidence="14">
    <location>
        <begin position="1304"/>
        <end position="1316"/>
    </location>
</feature>
<dbReference type="PANTHER" id="PTHR45838:SF4">
    <property type="entry name" value="HISTONE-LYSINE N-METHYLTRANSFERASE TRITHORAX"/>
    <property type="match status" value="1"/>
</dbReference>
<evidence type="ECO:0000256" key="11">
    <source>
        <dbReference type="ARBA" id="ARBA00023163"/>
    </source>
</evidence>
<dbReference type="Pfam" id="PF00856">
    <property type="entry name" value="SET"/>
    <property type="match status" value="1"/>
</dbReference>
<feature type="compositionally biased region" description="Polar residues" evidence="14">
    <location>
        <begin position="833"/>
        <end position="843"/>
    </location>
</feature>
<keyword evidence="8" id="KW-0862">Zinc</keyword>
<dbReference type="SMART" id="SM00249">
    <property type="entry name" value="PHD"/>
    <property type="match status" value="2"/>
</dbReference>
<keyword evidence="2" id="KW-0489">Methyltransferase</keyword>
<dbReference type="InterPro" id="IPR032308">
    <property type="entry name" value="TDBD"/>
</dbReference>
<keyword evidence="7 13" id="KW-0863">Zinc-finger</keyword>
<evidence type="ECO:0000313" key="19">
    <source>
        <dbReference type="EMBL" id="CAK9875785.1"/>
    </source>
</evidence>
<comment type="subcellular location">
    <subcellularLocation>
        <location evidence="1">Nucleus</location>
    </subcellularLocation>
</comment>
<feature type="compositionally biased region" description="Polar residues" evidence="14">
    <location>
        <begin position="852"/>
        <end position="868"/>
    </location>
</feature>
<feature type="domain" description="SET" evidence="16">
    <location>
        <begin position="2332"/>
        <end position="2453"/>
    </location>
</feature>
<keyword evidence="11" id="KW-0804">Transcription</keyword>
<keyword evidence="10" id="KW-0805">Transcription regulation</keyword>
<dbReference type="Pfam" id="PF13831">
    <property type="entry name" value="PHD_2"/>
    <property type="match status" value="1"/>
</dbReference>
<feature type="compositionally biased region" description="Polar residues" evidence="14">
    <location>
        <begin position="142"/>
        <end position="157"/>
    </location>
</feature>
<dbReference type="Pfam" id="PF16135">
    <property type="entry name" value="TDBD"/>
    <property type="match status" value="1"/>
</dbReference>
<dbReference type="PANTHER" id="PTHR45838">
    <property type="entry name" value="HISTONE-LYSINE-N-METHYLTRANSFERASE 2 KMT2 FAMILY MEMBER"/>
    <property type="match status" value="1"/>
</dbReference>
<dbReference type="InterPro" id="IPR019786">
    <property type="entry name" value="Zinc_finger_PHD-type_CS"/>
</dbReference>
<feature type="region of interest" description="Disordered" evidence="14">
    <location>
        <begin position="654"/>
        <end position="676"/>
    </location>
</feature>
<dbReference type="InterPro" id="IPR013083">
    <property type="entry name" value="Znf_RING/FYVE/PHD"/>
</dbReference>
<evidence type="ECO:0000256" key="2">
    <source>
        <dbReference type="ARBA" id="ARBA00022603"/>
    </source>
</evidence>
<evidence type="ECO:0000256" key="9">
    <source>
        <dbReference type="ARBA" id="ARBA00022853"/>
    </source>
</evidence>
<keyword evidence="3" id="KW-0808">Transferase</keyword>
<dbReference type="InterPro" id="IPR019787">
    <property type="entry name" value="Znf_PHD-finger"/>
</dbReference>
<dbReference type="EMBL" id="OZ023706">
    <property type="protein sequence ID" value="CAK9875785.1"/>
    <property type="molecule type" value="Genomic_DNA"/>
</dbReference>
<feature type="region of interest" description="Disordered" evidence="14">
    <location>
        <begin position="547"/>
        <end position="582"/>
    </location>
</feature>
<dbReference type="Gene3D" id="3.30.40.10">
    <property type="entry name" value="Zinc/RING finger domain, C3HC4 (zinc finger)"/>
    <property type="match status" value="2"/>
</dbReference>
<evidence type="ECO:0000256" key="8">
    <source>
        <dbReference type="ARBA" id="ARBA00022833"/>
    </source>
</evidence>
<feature type="compositionally biased region" description="Polar residues" evidence="14">
    <location>
        <begin position="496"/>
        <end position="521"/>
    </location>
</feature>
<gene>
    <name evidence="19" type="ORF">CSSPJE1EN2_LOCUS18007</name>
</gene>
<keyword evidence="12" id="KW-0539">Nucleus</keyword>
<feature type="region of interest" description="Disordered" evidence="14">
    <location>
        <begin position="142"/>
        <end position="173"/>
    </location>
</feature>
<dbReference type="InterPro" id="IPR034732">
    <property type="entry name" value="EPHD"/>
</dbReference>
<evidence type="ECO:0000256" key="10">
    <source>
        <dbReference type="ARBA" id="ARBA00023015"/>
    </source>
</evidence>